<dbReference type="EMBL" id="FLRI01000547">
    <property type="protein sequence ID" value="SBT84582.1"/>
    <property type="molecule type" value="Genomic_DNA"/>
</dbReference>
<dbReference type="VEuPathDB" id="PlasmoDB:POWCR01_110005300"/>
<reference evidence="1 2" key="1">
    <citation type="submission" date="2016-06" db="EMBL/GenBank/DDBJ databases">
        <authorList>
            <consortium name="Pathogen Informatics"/>
        </authorList>
    </citation>
    <scope>NUCLEOTIDE SEQUENCE [LARGE SCALE GENOMIC DNA]</scope>
    <source>
        <strain evidence="1">PocGH01</strain>
    </source>
</reference>
<organism evidence="1 2">
    <name type="scientific">Plasmodium ovale</name>
    <name type="common">malaria parasite P. ovale</name>
    <dbReference type="NCBI Taxonomy" id="36330"/>
    <lineage>
        <taxon>Eukaryota</taxon>
        <taxon>Sar</taxon>
        <taxon>Alveolata</taxon>
        <taxon>Apicomplexa</taxon>
        <taxon>Aconoidasida</taxon>
        <taxon>Haemosporida</taxon>
        <taxon>Plasmodiidae</taxon>
        <taxon>Plasmodium</taxon>
        <taxon>Plasmodium (Plasmodium)</taxon>
    </lineage>
</organism>
<name>A0A1D3JFM5_PLAOA</name>
<protein>
    <recommendedName>
        <fullName evidence="3">PIR protein</fullName>
    </recommendedName>
</protein>
<accession>A0A1D3JFM5</accession>
<dbReference type="VEuPathDB" id="PlasmoDB:PocGH01_00208300"/>
<dbReference type="AlphaFoldDB" id="A0A1D3JFM5"/>
<keyword evidence="2" id="KW-1185">Reference proteome</keyword>
<sequence>MIQIEFRNREYEGNLNAEDCMELFFTIMGDAEDKVKKLDEKTGVSSFIDECDELGKYLDNGRSRYTECYTESTKLIYGLEESCKKNETQENMLISLKKPSEQSDLKGVDSCKVKCSEYIKLDNQGRKDFIKKCIEVEDFASESFQKLSSQDNFVMEIPKFLQKKIQKDFQQGVSYPTNHSFNETNNPHAIVVLPGSPNDGSPLNVTPEGQELKSKVPDYESRETHEVASVHSVHTTHVSSGVEDISRDVTDDIGNLQISRNDYTTYFFVAPSAFNITHSLYEIILNNIIMHPINKPSALFRHTKYTSFDLLFSNKKWKKRQQIHEELNRKMYEPSTFKEKRINLKYGNLEHSMYDDL</sequence>
<evidence type="ECO:0008006" key="3">
    <source>
        <dbReference type="Google" id="ProtNLM"/>
    </source>
</evidence>
<evidence type="ECO:0000313" key="2">
    <source>
        <dbReference type="Proteomes" id="UP000242942"/>
    </source>
</evidence>
<proteinExistence type="predicted"/>
<gene>
    <name evidence="1" type="primary">PocGH01_00208300</name>
    <name evidence="1" type="ORF">POCGH01_00208300</name>
</gene>
<evidence type="ECO:0000313" key="1">
    <source>
        <dbReference type="EMBL" id="SBT84582.1"/>
    </source>
</evidence>
<dbReference type="OrthoDB" id="10585221at2759"/>
<dbReference type="Proteomes" id="UP000242942">
    <property type="component" value="Unassembled WGS sequence"/>
</dbReference>